<feature type="compositionally biased region" description="Low complexity" evidence="2">
    <location>
        <begin position="934"/>
        <end position="943"/>
    </location>
</feature>
<dbReference type="HOGENOM" id="CLU_234040_0_0_5"/>
<dbReference type="SUPFAM" id="SSF53448">
    <property type="entry name" value="Nucleotide-diphospho-sugar transferases"/>
    <property type="match status" value="1"/>
</dbReference>
<evidence type="ECO:0000259" key="3">
    <source>
        <dbReference type="Pfam" id="PF00534"/>
    </source>
</evidence>
<dbReference type="Pfam" id="PF14307">
    <property type="entry name" value="Glyco_tran_WbsX"/>
    <property type="match status" value="1"/>
</dbReference>
<feature type="coiled-coil region" evidence="1">
    <location>
        <begin position="676"/>
        <end position="727"/>
    </location>
</feature>
<reference key="1">
    <citation type="submission" date="2008-12" db="EMBL/GenBank/DDBJ databases">
        <title>Complete genome sequence of Rhodobacter capsulatus SB1003.</title>
        <authorList>
            <person name="Strnad H."/>
            <person name="Lapidus A."/>
            <person name="Vlcek C."/>
            <person name="Ulbrich P."/>
            <person name="Paces J."/>
            <person name="Maltsev N."/>
            <person name="Kumar V."/>
            <person name="Kogan Y."/>
            <person name="Milgram A."/>
            <person name="Rebrekov D."/>
            <person name="Mazur M."/>
            <person name="Cox R."/>
            <person name="Kyrpides N."/>
            <person name="Kolar M."/>
            <person name="Sachova J."/>
            <person name="Ridl J."/>
            <person name="Ivanova N."/>
            <person name="Kapatral V."/>
            <person name="Los T."/>
            <person name="Lykidis A."/>
            <person name="Mikhailova N."/>
            <person name="Reznik G."/>
            <person name="Vasieva O."/>
            <person name="Fonstein M."/>
            <person name="Paces V."/>
            <person name="Haselkorn R."/>
        </authorList>
    </citation>
    <scope>NUCLEOTIDE SEQUENCE</scope>
    <source>
        <strain>SB1003</strain>
    </source>
</reference>
<dbReference type="CAZy" id="GT4">
    <property type="family name" value="Glycosyltransferase Family 4"/>
</dbReference>
<protein>
    <submittedName>
        <fullName evidence="5">Glycosyl transferase, family 2/group 1</fullName>
        <ecNumber evidence="5">2.4.1.-</ecNumber>
    </submittedName>
</protein>
<accession>D5AL76</accession>
<evidence type="ECO:0000313" key="5">
    <source>
        <dbReference type="EMBL" id="ADE83932.1"/>
    </source>
</evidence>
<feature type="region of interest" description="Disordered" evidence="2">
    <location>
        <begin position="934"/>
        <end position="956"/>
    </location>
</feature>
<dbReference type="EMBL" id="CP001312">
    <property type="protein sequence ID" value="ADE83932.1"/>
    <property type="molecule type" value="Genomic_DNA"/>
</dbReference>
<dbReference type="EC" id="2.4.1.-" evidence="5"/>
<feature type="compositionally biased region" description="Pro residues" evidence="2">
    <location>
        <begin position="944"/>
        <end position="956"/>
    </location>
</feature>
<dbReference type="CAZy" id="GT2">
    <property type="family name" value="Glycosyltransferase Family 2"/>
</dbReference>
<name>D5AL76_RHOCB</name>
<keyword evidence="5" id="KW-0328">Glycosyltransferase</keyword>
<dbReference type="InterPro" id="IPR001173">
    <property type="entry name" value="Glyco_trans_2-like"/>
</dbReference>
<gene>
    <name evidence="5" type="ordered locus">RCAP_rcc00167</name>
</gene>
<dbReference type="Pfam" id="PF00534">
    <property type="entry name" value="Glycos_transf_1"/>
    <property type="match status" value="1"/>
</dbReference>
<dbReference type="InterPro" id="IPR032719">
    <property type="entry name" value="WbsX"/>
</dbReference>
<dbReference type="Gene3D" id="3.20.20.80">
    <property type="entry name" value="Glycosidases"/>
    <property type="match status" value="1"/>
</dbReference>
<evidence type="ECO:0000259" key="4">
    <source>
        <dbReference type="Pfam" id="PF00535"/>
    </source>
</evidence>
<dbReference type="Gene3D" id="1.10.287.1490">
    <property type="match status" value="1"/>
</dbReference>
<dbReference type="eggNOG" id="COG1196">
    <property type="taxonomic scope" value="Bacteria"/>
</dbReference>
<feature type="coiled-coil region" evidence="1">
    <location>
        <begin position="402"/>
        <end position="503"/>
    </location>
</feature>
<dbReference type="eggNOG" id="COG0438">
    <property type="taxonomic scope" value="Bacteria"/>
</dbReference>
<evidence type="ECO:0000256" key="1">
    <source>
        <dbReference type="SAM" id="Coils"/>
    </source>
</evidence>
<dbReference type="PANTHER" id="PTHR41244">
    <property type="entry name" value="RHAMNAN SYNTHESIS F"/>
    <property type="match status" value="1"/>
</dbReference>
<reference evidence="5 6" key="2">
    <citation type="journal article" date="2010" name="J. Bacteriol.">
        <title>Complete genome sequence of the photosynthetic purple nonsulfur bacterium Rhodobacter capsulatus SB 1003.</title>
        <authorList>
            <person name="Strnad H."/>
            <person name="Lapidus A."/>
            <person name="Paces J."/>
            <person name="Ulbrich P."/>
            <person name="Vlcek C."/>
            <person name="Paces V."/>
            <person name="Haselkorn R."/>
        </authorList>
    </citation>
    <scope>NUCLEOTIDE SEQUENCE [LARGE SCALE GENOMIC DNA]</scope>
    <source>
        <strain evidence="6">ATCC BAA-309 / NBRC 16581 / SB1003</strain>
    </source>
</reference>
<evidence type="ECO:0000313" key="6">
    <source>
        <dbReference type="Proteomes" id="UP000002361"/>
    </source>
</evidence>
<dbReference type="Gene3D" id="3.40.50.2000">
    <property type="entry name" value="Glycogen Phosphorylase B"/>
    <property type="match status" value="2"/>
</dbReference>
<keyword evidence="1" id="KW-0175">Coiled coil</keyword>
<sequence>MHRSGTSMLSRLLNIAGYALPTELIGANESNPTGHWEPLVLNTLNEEFLKTIGSAWSDWSHIDFDALPEEVSAAYRSNLRSWLRTEKGNRYSLVLKEPRVCRLAPPVIEALAEEGFETRVILPYRNPLDVARSLESRDRIPLRRGVLLWMRHVLDAEMFSRGLRRSFVDYAGLMADWATETERLSRDLGLDRLGRIDEIAEEADSFISEEYRHHAGDTGTLEAIDYTAGMALKIYRALADLCADPNKAEVMAAFDGLRAQLDEMERLTLPTQRDADRMLAQVQTTLRTLENEHLDLQARYEDMTRNVGGIWELHSTVAELNRKNESFISDLSARLAERENAVRMRTDELMQAQSLLSEKVKEINALNARLAEVGSTGQMLQQRLDDAAKRLEDSAAEQGQRDEATQARIAQMEEQLSEARAKLEAGLAERSRIETERWQLEQDLMLRLADLEAKLTASQTQIEHLQAERDELVARLATAERALTDAAAELEQERIEKAETTAQLAAVSEGLEAERGERRAVETRLGELHQQLTGTREELTETRGRLTETREQLTETQNRLIEARDGLAETRVKLSDTSAQLAETREQLAGAHELLTETRAALTGTREELIETRGKFTETFDQLTDTREQLLDTRGLLTETRGLLTETREELTGTRAKLGETVAQLTGTREELTGTRAKLSEAFDQLAETHDQLTETRGELTQTRVQLTEANSQLTELSQTRQHLAEARGQLTETRGQLTDRSLRLEQTLADRTDILQQLQARAGELAHVQALLHERDTQLIGERDQNHVQMQALYHHIAHLDRVIAQHETTIAMLRSSTSWRITAPMRVVVTGTRWITRNGRRSASATARFIWHYLPVPMTRKLRFKDKVLSKTGFLLGSTQFYQAWQEAKREREAVAAQLQAIQRQQAQFQPVAAAPAPVAAPVAMPVAAPEPAPVAEQPQPVAAPAPEPAAPVAPAPVAPAPEPMPPVLISETNTFVPRRQTTDLSNPKARLIAFYLPQFHAIPENDAWWGKGFTEWTNVGPAQPQFPGHHQPHEPVPELGQYNLLDTNVQRKQIELAQLYGIGGFCFYWYWFGGKRLLEKPVRNWLDTPDLDFPFCICWANENWSRRWDGLDQELLISQNHSPEDDLDFITELAPYLRDPRYIRIDGKPLILLYRPSLMPNVAETSARWRDWCRKNGVGEIYLAYPQSFETVDPAEYGFDAAVEFPPNNYSPDNLTDRVPGLSPEFDGIIYDWRSYVERSRNYPMPDYKLYRSVCPSWDNTARRKNKGAIFANSNPAEYRVWLENAVTRTLADARTPDERVIFVNAWNEWAEGAHLEPDTKYGYAYLEASRAALNPVEVPRMVTLVGHDAHPHGAQILLLNLARNYVQNGFKVTIILLQGGQMVTQYAQYAQVVVLDDPALAGENCTRLLRRLRTEDAQVAIVNTTVSAEILPMLREAGYRTVSLIHEMASVYDQMNLRPQMTLVADHADQVVFPAPLVQAQFETYLGRSLPRAQIRPQGLYLHELASSDALAQHRARLRAELGLDADTTLLLGVGYVDHRKGGDLFVRTLARLRELGRKVEAIWIGHADIHFLPQIEALARDLGVAGHMRFLGRQQDPVPFYAASDVFLLSSREDPFPSVVLEAMAARLPCVMFAGTTGCEVLAERGLALAVGGQDPAGMAQAVESLIDHPERRGQMVAAARDYIEAEADFTKYTLDLLRLSGRHVPRVSVVVPNYNYGRYIEDRLNSVLAQDFPIYEIIVLDDRSTDDSLERIRAFAARCERPIRIVPNEVNSGNVFRQWIKGLDLAHGDYVWIAEADDLAEPDFLSTAMRGFEKPGTVLSYTDSAQIDENGTPLAANYRYYTDKISPTHWAQNYCRDGAEEISEVLYLKNTIPNASGVVMAAGALRAVLAEHRTELESVRFVGDWLVYLWLLERGGIAFNTASKNIHRRHQNSVTISNFDAKQLAEIEAVQRDILTRHGLGAVQQQKAADYIAELAVQFGLTGTGKA</sequence>
<dbReference type="KEGG" id="rcp:RCAP_rcc00167"/>
<dbReference type="SUPFAM" id="SSF53756">
    <property type="entry name" value="UDP-Glycosyltransferase/glycogen phosphorylase"/>
    <property type="match status" value="1"/>
</dbReference>
<feature type="domain" description="Glycosyl transferase family 1" evidence="3">
    <location>
        <begin position="1520"/>
        <end position="1686"/>
    </location>
</feature>
<dbReference type="Pfam" id="PF00535">
    <property type="entry name" value="Glycos_transf_2"/>
    <property type="match status" value="1"/>
</dbReference>
<feature type="coiled-coil region" evidence="1">
    <location>
        <begin position="536"/>
        <end position="587"/>
    </location>
</feature>
<feature type="domain" description="Glycosyltransferase 2-like" evidence="4">
    <location>
        <begin position="1714"/>
        <end position="1844"/>
    </location>
</feature>
<dbReference type="PANTHER" id="PTHR41244:SF1">
    <property type="entry name" value="GLYCOSYLTRANSFERASE"/>
    <property type="match status" value="1"/>
</dbReference>
<dbReference type="Gene3D" id="3.90.550.10">
    <property type="entry name" value="Spore Coat Polysaccharide Biosynthesis Protein SpsA, Chain A"/>
    <property type="match status" value="1"/>
</dbReference>
<keyword evidence="5" id="KW-0808">Transferase</keyword>
<dbReference type="Gene3D" id="3.40.50.300">
    <property type="entry name" value="P-loop containing nucleotide triphosphate hydrolases"/>
    <property type="match status" value="1"/>
</dbReference>
<dbReference type="InterPro" id="IPR027417">
    <property type="entry name" value="P-loop_NTPase"/>
</dbReference>
<feature type="coiled-coil region" evidence="1">
    <location>
        <begin position="247"/>
        <end position="306"/>
    </location>
</feature>
<dbReference type="SUPFAM" id="SSF52540">
    <property type="entry name" value="P-loop containing nucleoside triphosphate hydrolases"/>
    <property type="match status" value="1"/>
</dbReference>
<evidence type="ECO:0000256" key="2">
    <source>
        <dbReference type="SAM" id="MobiDB-lite"/>
    </source>
</evidence>
<dbReference type="Proteomes" id="UP000002361">
    <property type="component" value="Chromosome"/>
</dbReference>
<dbReference type="InterPro" id="IPR001296">
    <property type="entry name" value="Glyco_trans_1"/>
</dbReference>
<dbReference type="InterPro" id="IPR029044">
    <property type="entry name" value="Nucleotide-diphossugar_trans"/>
</dbReference>
<keyword evidence="6" id="KW-1185">Reference proteome</keyword>
<proteinExistence type="predicted"/>
<dbReference type="CDD" id="cd11579">
    <property type="entry name" value="Glyco_tran_WbsX"/>
    <property type="match status" value="1"/>
</dbReference>
<organism evidence="5 6">
    <name type="scientific">Rhodobacter capsulatus (strain ATCC BAA-309 / NBRC 16581 / SB1003)</name>
    <dbReference type="NCBI Taxonomy" id="272942"/>
    <lineage>
        <taxon>Bacteria</taxon>
        <taxon>Pseudomonadati</taxon>
        <taxon>Pseudomonadota</taxon>
        <taxon>Alphaproteobacteria</taxon>
        <taxon>Rhodobacterales</taxon>
        <taxon>Rhodobacter group</taxon>
        <taxon>Rhodobacter</taxon>
    </lineage>
</organism>
<dbReference type="CDD" id="cd03801">
    <property type="entry name" value="GT4_PimA-like"/>
    <property type="match status" value="1"/>
</dbReference>
<dbReference type="eggNOG" id="COG3551">
    <property type="taxonomic scope" value="Bacteria"/>
</dbReference>
<dbReference type="GO" id="GO:0016757">
    <property type="term" value="F:glycosyltransferase activity"/>
    <property type="evidence" value="ECO:0007669"/>
    <property type="project" value="UniProtKB-KW"/>
</dbReference>
<dbReference type="eggNOG" id="COG1216">
    <property type="taxonomic scope" value="Bacteria"/>
</dbReference>
<dbReference type="STRING" id="272942.RCAP_rcc00167"/>